<organism evidence="1 2">
    <name type="scientific">Mycena metata</name>
    <dbReference type="NCBI Taxonomy" id="1033252"/>
    <lineage>
        <taxon>Eukaryota</taxon>
        <taxon>Fungi</taxon>
        <taxon>Dikarya</taxon>
        <taxon>Basidiomycota</taxon>
        <taxon>Agaricomycotina</taxon>
        <taxon>Agaricomycetes</taxon>
        <taxon>Agaricomycetidae</taxon>
        <taxon>Agaricales</taxon>
        <taxon>Marasmiineae</taxon>
        <taxon>Mycenaceae</taxon>
        <taxon>Mycena</taxon>
    </lineage>
</organism>
<dbReference type="EMBL" id="JARKIB010000078">
    <property type="protein sequence ID" value="KAJ7747020.1"/>
    <property type="molecule type" value="Genomic_DNA"/>
</dbReference>
<comment type="caution">
    <text evidence="1">The sequence shown here is derived from an EMBL/GenBank/DDBJ whole genome shotgun (WGS) entry which is preliminary data.</text>
</comment>
<dbReference type="Proteomes" id="UP001215598">
    <property type="component" value="Unassembled WGS sequence"/>
</dbReference>
<protein>
    <submittedName>
        <fullName evidence="1">Uncharacterized protein</fullName>
    </submittedName>
</protein>
<evidence type="ECO:0000313" key="1">
    <source>
        <dbReference type="EMBL" id="KAJ7747020.1"/>
    </source>
</evidence>
<accession>A0AAD7N6Z6</accession>
<proteinExistence type="predicted"/>
<gene>
    <name evidence="1" type="ORF">B0H16DRAFT_1462248</name>
</gene>
<sequence length="302" mass="33108">MGVEQERTSEGVEMGGRESGKVVVQVQEAMWLTIIKLVHSTARIKQTVPSSVELEGGARVMKSSSQSPVSSEPWVPEPFLVLLPTLLAAVTFKVAQTGHQTDSAHFRSQSPACALSAASRYRRAHPSPPHVRSCKRKLRARQVAPRTAKVGPQKHRKTLRPSRLLIDYAPVRHGSAPDNSTKVDSTELCSVVTVVARWSPPGRHPPSYSRLAEARLPTAAAGSLADILPAGARYRLENNRLLSPLSKSQSMHLHDICIHTLDSRFRSGRSREGPVDVKSFAASYTHRRLVHITSDYTDDALA</sequence>
<name>A0AAD7N6Z6_9AGAR</name>
<dbReference type="AlphaFoldDB" id="A0AAD7N6Z6"/>
<reference evidence="1" key="1">
    <citation type="submission" date="2023-03" db="EMBL/GenBank/DDBJ databases">
        <title>Massive genome expansion in bonnet fungi (Mycena s.s.) driven by repeated elements and novel gene families across ecological guilds.</title>
        <authorList>
            <consortium name="Lawrence Berkeley National Laboratory"/>
            <person name="Harder C.B."/>
            <person name="Miyauchi S."/>
            <person name="Viragh M."/>
            <person name="Kuo A."/>
            <person name="Thoen E."/>
            <person name="Andreopoulos B."/>
            <person name="Lu D."/>
            <person name="Skrede I."/>
            <person name="Drula E."/>
            <person name="Henrissat B."/>
            <person name="Morin E."/>
            <person name="Kohler A."/>
            <person name="Barry K."/>
            <person name="LaButti K."/>
            <person name="Morin E."/>
            <person name="Salamov A."/>
            <person name="Lipzen A."/>
            <person name="Mereny Z."/>
            <person name="Hegedus B."/>
            <person name="Baldrian P."/>
            <person name="Stursova M."/>
            <person name="Weitz H."/>
            <person name="Taylor A."/>
            <person name="Grigoriev I.V."/>
            <person name="Nagy L.G."/>
            <person name="Martin F."/>
            <person name="Kauserud H."/>
        </authorList>
    </citation>
    <scope>NUCLEOTIDE SEQUENCE</scope>
    <source>
        <strain evidence="1">CBHHK182m</strain>
    </source>
</reference>
<keyword evidence="2" id="KW-1185">Reference proteome</keyword>
<evidence type="ECO:0000313" key="2">
    <source>
        <dbReference type="Proteomes" id="UP001215598"/>
    </source>
</evidence>